<feature type="compositionally biased region" description="Polar residues" evidence="4">
    <location>
        <begin position="171"/>
        <end position="180"/>
    </location>
</feature>
<evidence type="ECO:0000256" key="3">
    <source>
        <dbReference type="PROSITE-ProRule" id="PRU00266"/>
    </source>
</evidence>
<gene>
    <name evidence="7" type="primary">LOC104788611</name>
</gene>
<dbReference type="CDD" id="cd19907">
    <property type="entry name" value="DSRM_AtDRB-like_rpt1"/>
    <property type="match status" value="1"/>
</dbReference>
<dbReference type="InterPro" id="IPR044450">
    <property type="entry name" value="AtDRB-like_DSRM_1"/>
</dbReference>
<evidence type="ECO:0000256" key="2">
    <source>
        <dbReference type="ARBA" id="ARBA00022884"/>
    </source>
</evidence>
<dbReference type="RefSeq" id="XP_010512674.1">
    <property type="nucleotide sequence ID" value="XM_010514372.2"/>
</dbReference>
<dbReference type="PANTHER" id="PTHR46031">
    <property type="match status" value="1"/>
</dbReference>
<keyword evidence="1" id="KW-0677">Repeat</keyword>
<evidence type="ECO:0000313" key="7">
    <source>
        <dbReference type="RefSeq" id="XP_010512674.1"/>
    </source>
</evidence>
<feature type="domain" description="DRBM" evidence="5">
    <location>
        <begin position="4"/>
        <end position="73"/>
    </location>
</feature>
<keyword evidence="2 3" id="KW-0694">RNA-binding</keyword>
<dbReference type="InterPro" id="IPR014720">
    <property type="entry name" value="dsRBD_dom"/>
</dbReference>
<accession>A0ABM0ZAB2</accession>
<dbReference type="SUPFAM" id="SSF54768">
    <property type="entry name" value="dsRNA-binding domain-like"/>
    <property type="match status" value="2"/>
</dbReference>
<dbReference type="PROSITE" id="PS50137">
    <property type="entry name" value="DS_RBD"/>
    <property type="match status" value="2"/>
</dbReference>
<dbReference type="SMART" id="SM00358">
    <property type="entry name" value="DSRM"/>
    <property type="match status" value="2"/>
</dbReference>
<evidence type="ECO:0000259" key="5">
    <source>
        <dbReference type="PROSITE" id="PS50137"/>
    </source>
</evidence>
<dbReference type="InterPro" id="IPR044451">
    <property type="entry name" value="AtDRB-like_DSRM_2"/>
</dbReference>
<dbReference type="GeneID" id="104788611"/>
<dbReference type="Pfam" id="PF00035">
    <property type="entry name" value="dsrm"/>
    <property type="match status" value="2"/>
</dbReference>
<evidence type="ECO:0000256" key="4">
    <source>
        <dbReference type="SAM" id="MobiDB-lite"/>
    </source>
</evidence>
<evidence type="ECO:0000313" key="6">
    <source>
        <dbReference type="Proteomes" id="UP000694864"/>
    </source>
</evidence>
<feature type="domain" description="DRBM" evidence="5">
    <location>
        <begin position="82"/>
        <end position="150"/>
    </location>
</feature>
<protein>
    <submittedName>
        <fullName evidence="7">Double-stranded RNA-binding protein 4-like isoform X1</fullName>
    </submittedName>
</protein>
<feature type="region of interest" description="Disordered" evidence="4">
    <location>
        <begin position="153"/>
        <end position="211"/>
    </location>
</feature>
<feature type="compositionally biased region" description="Polar residues" evidence="4">
    <location>
        <begin position="153"/>
        <end position="164"/>
    </location>
</feature>
<feature type="compositionally biased region" description="Polar residues" evidence="4">
    <location>
        <begin position="188"/>
        <end position="205"/>
    </location>
</feature>
<name>A0ABM0ZAB2_CAMSA</name>
<proteinExistence type="predicted"/>
<dbReference type="PANTHER" id="PTHR46031:SF16">
    <property type="entry name" value="DOUBLE-STRANDED RNA-BINDING PROTEIN 4"/>
    <property type="match status" value="1"/>
</dbReference>
<keyword evidence="6" id="KW-1185">Reference proteome</keyword>
<organism evidence="6 7">
    <name type="scientific">Camelina sativa</name>
    <name type="common">False flax</name>
    <name type="synonym">Myagrum sativum</name>
    <dbReference type="NCBI Taxonomy" id="90675"/>
    <lineage>
        <taxon>Eukaryota</taxon>
        <taxon>Viridiplantae</taxon>
        <taxon>Streptophyta</taxon>
        <taxon>Embryophyta</taxon>
        <taxon>Tracheophyta</taxon>
        <taxon>Spermatophyta</taxon>
        <taxon>Magnoliopsida</taxon>
        <taxon>eudicotyledons</taxon>
        <taxon>Gunneridae</taxon>
        <taxon>Pentapetalae</taxon>
        <taxon>rosids</taxon>
        <taxon>malvids</taxon>
        <taxon>Brassicales</taxon>
        <taxon>Brassicaceae</taxon>
        <taxon>Camelineae</taxon>
        <taxon>Camelina</taxon>
    </lineage>
</organism>
<dbReference type="CDD" id="cd19908">
    <property type="entry name" value="DSRM_AtDRB-like_rpt2"/>
    <property type="match status" value="1"/>
</dbReference>
<reference evidence="6" key="1">
    <citation type="journal article" date="2014" name="Nat. Commun.">
        <title>The emerging biofuel crop Camelina sativa retains a highly undifferentiated hexaploid genome structure.</title>
        <authorList>
            <person name="Kagale S."/>
            <person name="Koh C."/>
            <person name="Nixon J."/>
            <person name="Bollina V."/>
            <person name="Clarke W.E."/>
            <person name="Tuteja R."/>
            <person name="Spillane C."/>
            <person name="Robinson S.J."/>
            <person name="Links M.G."/>
            <person name="Clarke C."/>
            <person name="Higgins E.E."/>
            <person name="Huebert T."/>
            <person name="Sharpe A.G."/>
            <person name="Parkin I.A."/>
        </authorList>
    </citation>
    <scope>NUCLEOTIDE SEQUENCE [LARGE SCALE GENOMIC DNA]</scope>
    <source>
        <strain evidence="6">cv. DH55</strain>
    </source>
</reference>
<dbReference type="Gene3D" id="3.30.160.20">
    <property type="match status" value="2"/>
</dbReference>
<sequence length="373" mass="40807">MDHVYKGQLQAYALKQNLELPVYATEREGAPHAPRFRSKVTFCGKTYQSHEFFPTLKSAEHAAAKIALASLTPQSPEGIDVAYKNLLQEIAQKGNSLLPVYATVTSGPSHSPVFTSTVEFAGKVFSGEEAKTKKLAEMSAAKVAFMSIKTDQYSPHGYSSTWPSQKLGHEGNSNQTSSPSLPCERQEAVNSNVKSSLQEIQSQPSEVVMTPDSPAKCIKVDENEFPDLHNVPASNAKERNVALHVPENPTNDGTLNAPTSDDMKMRIAASYSPRPLNPTNVVTPNTPATNGIKRNIAACSLRMPQNPTDDGREPSPCVDESEKKKLIMGTGHLSIPTGQHVFCRPWNPEITLPQDAKMLFRDDSFIAYRVMTP</sequence>
<dbReference type="Proteomes" id="UP000694864">
    <property type="component" value="Chromosome 5"/>
</dbReference>
<evidence type="ECO:0000256" key="1">
    <source>
        <dbReference type="ARBA" id="ARBA00022737"/>
    </source>
</evidence>
<reference evidence="7" key="2">
    <citation type="submission" date="2025-08" db="UniProtKB">
        <authorList>
            <consortium name="RefSeq"/>
        </authorList>
    </citation>
    <scope>IDENTIFICATION</scope>
    <source>
        <tissue evidence="7">Leaf</tissue>
    </source>
</reference>